<dbReference type="PANTHER" id="PTHR47165">
    <property type="entry name" value="OS03G0429900 PROTEIN"/>
    <property type="match status" value="1"/>
</dbReference>
<feature type="non-terminal residue" evidence="9">
    <location>
        <position position="1"/>
    </location>
</feature>
<accession>A0A8T0UTY3</accession>
<keyword evidence="3" id="KW-0863">Zinc-finger</keyword>
<keyword evidence="4" id="KW-0862">Zinc</keyword>
<dbReference type="Pfam" id="PF08646">
    <property type="entry name" value="Rep_fac-A_C"/>
    <property type="match status" value="1"/>
</dbReference>
<keyword evidence="2" id="KW-0479">Metal-binding</keyword>
<dbReference type="CDD" id="cd04481">
    <property type="entry name" value="RPA1_DBD_B_like"/>
    <property type="match status" value="1"/>
</dbReference>
<dbReference type="EMBL" id="CM029041">
    <property type="protein sequence ID" value="KAG2624374.1"/>
    <property type="molecule type" value="Genomic_DNA"/>
</dbReference>
<dbReference type="CDD" id="cd04480">
    <property type="entry name" value="RPA1_DBD_A_like"/>
    <property type="match status" value="1"/>
</dbReference>
<feature type="compositionally biased region" description="Basic and acidic residues" evidence="6">
    <location>
        <begin position="504"/>
        <end position="521"/>
    </location>
</feature>
<feature type="region of interest" description="Disordered" evidence="6">
    <location>
        <begin position="504"/>
        <end position="528"/>
    </location>
</feature>
<evidence type="ECO:0000256" key="3">
    <source>
        <dbReference type="ARBA" id="ARBA00022771"/>
    </source>
</evidence>
<dbReference type="InterPro" id="IPR012340">
    <property type="entry name" value="NA-bd_OB-fold"/>
</dbReference>
<dbReference type="PANTHER" id="PTHR47165:SF4">
    <property type="entry name" value="OS03G0429900 PROTEIN"/>
    <property type="match status" value="1"/>
</dbReference>
<evidence type="ECO:0000313" key="10">
    <source>
        <dbReference type="Proteomes" id="UP000823388"/>
    </source>
</evidence>
<dbReference type="CDD" id="cd04476">
    <property type="entry name" value="RPA1_DBD_C"/>
    <property type="match status" value="1"/>
</dbReference>
<dbReference type="SUPFAM" id="SSF50249">
    <property type="entry name" value="Nucleic acid-binding proteins"/>
    <property type="match status" value="3"/>
</dbReference>
<evidence type="ECO:0000259" key="8">
    <source>
        <dbReference type="Pfam" id="PF08646"/>
    </source>
</evidence>
<evidence type="ECO:0000313" key="9">
    <source>
        <dbReference type="EMBL" id="KAG2624374.1"/>
    </source>
</evidence>
<gene>
    <name evidence="9" type="ORF">PVAP13_3KG124427</name>
</gene>
<evidence type="ECO:0000256" key="5">
    <source>
        <dbReference type="ARBA" id="ARBA00023125"/>
    </source>
</evidence>
<dbReference type="InterPro" id="IPR013955">
    <property type="entry name" value="Rep_factor-A_C"/>
</dbReference>
<keyword evidence="5" id="KW-0238">DNA-binding</keyword>
<evidence type="ECO:0000256" key="1">
    <source>
        <dbReference type="ARBA" id="ARBA00005690"/>
    </source>
</evidence>
<dbReference type="InterPro" id="IPR003871">
    <property type="entry name" value="RFA1B/D_OB_1st"/>
</dbReference>
<evidence type="ECO:0000259" key="7">
    <source>
        <dbReference type="Pfam" id="PF02721"/>
    </source>
</evidence>
<feature type="domain" description="Replication protein A 70 kDa DNA-binding subunit B/D first OB fold" evidence="7">
    <location>
        <begin position="21"/>
        <end position="123"/>
    </location>
</feature>
<organism evidence="9 10">
    <name type="scientific">Panicum virgatum</name>
    <name type="common">Blackwell switchgrass</name>
    <dbReference type="NCBI Taxonomy" id="38727"/>
    <lineage>
        <taxon>Eukaryota</taxon>
        <taxon>Viridiplantae</taxon>
        <taxon>Streptophyta</taxon>
        <taxon>Embryophyta</taxon>
        <taxon>Tracheophyta</taxon>
        <taxon>Spermatophyta</taxon>
        <taxon>Magnoliopsida</taxon>
        <taxon>Liliopsida</taxon>
        <taxon>Poales</taxon>
        <taxon>Poaceae</taxon>
        <taxon>PACMAD clade</taxon>
        <taxon>Panicoideae</taxon>
        <taxon>Panicodae</taxon>
        <taxon>Paniceae</taxon>
        <taxon>Panicinae</taxon>
        <taxon>Panicum</taxon>
        <taxon>Panicum sect. Hiantes</taxon>
    </lineage>
</organism>
<evidence type="ECO:0000256" key="6">
    <source>
        <dbReference type="SAM" id="MobiDB-lite"/>
    </source>
</evidence>
<evidence type="ECO:0000256" key="4">
    <source>
        <dbReference type="ARBA" id="ARBA00022833"/>
    </source>
</evidence>
<sequence>FFTCRFHCIGPVTMQVQGQITPLSELRPINALYNIHVRVSRTWEYRGKSEQNDLIQFDMVLIDQKGYAMYCEVPKDILAQFKEHLQEGKILYISKPIVEKAKPGYRVVDAPYMLKFSKRTQIFEANDDPAFPKYVFSLTPIEQLPQYARRTDRFLDVLGKITAVSNAAIVRNTSGDLMMRRIIKLQDHKGTTIDLSLSGQRALEFNAEAVFDVGQNHHVIAIFVGTLMKVYKENFKFLSGTSPCRWYINENEIPAIKTFQRGLPYGVTPIQKLELQSEDYMEQGVEEKTLFDLKEVDPYTEKDKRFQCTVTLLSLADKQQWCYRACRVCNSRMIAGHDGYECTKATGCSCKQFDWKYKICFIGADDTYRLEFMFFEKKGLELIGKSAENLRKQYDPTSTPPDIAQWINHKFTFIVKVLYKKSARSLDPSFEVIMIKERHGKQETLPSIANIGSVSSNMDTSDLPPLVTITASKKIDQASFSATPPFIDVKAMYIDDQSDAWDKSHYYHQGNRDDEHDEKQAAKRQKIT</sequence>
<keyword evidence="10" id="KW-1185">Reference proteome</keyword>
<dbReference type="Pfam" id="PF02721">
    <property type="entry name" value="DUF223"/>
    <property type="match status" value="1"/>
</dbReference>
<feature type="domain" description="Replication factor A C-terminal" evidence="8">
    <location>
        <begin position="308"/>
        <end position="417"/>
    </location>
</feature>
<reference evidence="9" key="1">
    <citation type="submission" date="2020-05" db="EMBL/GenBank/DDBJ databases">
        <title>WGS assembly of Panicum virgatum.</title>
        <authorList>
            <person name="Lovell J.T."/>
            <person name="Jenkins J."/>
            <person name="Shu S."/>
            <person name="Juenger T.E."/>
            <person name="Schmutz J."/>
        </authorList>
    </citation>
    <scope>NUCLEOTIDE SEQUENCE</scope>
    <source>
        <strain evidence="9">AP13</strain>
    </source>
</reference>
<dbReference type="EMBL" id="CM029041">
    <property type="protein sequence ID" value="KAG2624373.1"/>
    <property type="molecule type" value="Genomic_DNA"/>
</dbReference>
<dbReference type="Proteomes" id="UP000823388">
    <property type="component" value="Chromosome 3K"/>
</dbReference>
<evidence type="ECO:0000256" key="2">
    <source>
        <dbReference type="ARBA" id="ARBA00022723"/>
    </source>
</evidence>
<comment type="caution">
    <text evidence="9">The sequence shown here is derived from an EMBL/GenBank/DDBJ whole genome shotgun (WGS) entry which is preliminary data.</text>
</comment>
<name>A0A8T0UTY3_PANVG</name>
<dbReference type="InterPro" id="IPR047192">
    <property type="entry name" value="Euk_RPA1_DBD_C"/>
</dbReference>
<dbReference type="GO" id="GO:0003677">
    <property type="term" value="F:DNA binding"/>
    <property type="evidence" value="ECO:0007669"/>
    <property type="project" value="UniProtKB-KW"/>
</dbReference>
<dbReference type="GO" id="GO:0008270">
    <property type="term" value="F:zinc ion binding"/>
    <property type="evidence" value="ECO:0007669"/>
    <property type="project" value="UniProtKB-KW"/>
</dbReference>
<proteinExistence type="inferred from homology"/>
<dbReference type="Gene3D" id="2.40.50.140">
    <property type="entry name" value="Nucleic acid-binding proteins"/>
    <property type="match status" value="3"/>
</dbReference>
<dbReference type="AlphaFoldDB" id="A0A8T0UTY3"/>
<protein>
    <submittedName>
        <fullName evidence="9">Uncharacterized protein</fullName>
    </submittedName>
</protein>
<comment type="similarity">
    <text evidence="1">Belongs to the replication factor A protein 1 family.</text>
</comment>